<dbReference type="Proteomes" id="UP000044602">
    <property type="component" value="Unassembled WGS sequence"/>
</dbReference>
<organism evidence="2 3">
    <name type="scientific">Verticillium longisporum</name>
    <name type="common">Verticillium dahliae var. longisporum</name>
    <dbReference type="NCBI Taxonomy" id="100787"/>
    <lineage>
        <taxon>Eukaryota</taxon>
        <taxon>Fungi</taxon>
        <taxon>Dikarya</taxon>
        <taxon>Ascomycota</taxon>
        <taxon>Pezizomycotina</taxon>
        <taxon>Sordariomycetes</taxon>
        <taxon>Hypocreomycetidae</taxon>
        <taxon>Glomerellales</taxon>
        <taxon>Plectosphaerellaceae</taxon>
        <taxon>Verticillium</taxon>
    </lineage>
</organism>
<keyword evidence="3" id="KW-1185">Reference proteome</keyword>
<protein>
    <submittedName>
        <fullName evidence="2">Uncharacterized protein</fullName>
    </submittedName>
</protein>
<accession>A0A0G4M6K2</accession>
<dbReference type="AlphaFoldDB" id="A0A0G4M6K2"/>
<gene>
    <name evidence="2" type="ORF">BN1708_015708</name>
</gene>
<evidence type="ECO:0000313" key="2">
    <source>
        <dbReference type="EMBL" id="CRK29886.1"/>
    </source>
</evidence>
<name>A0A0G4M6K2_VERLO</name>
<reference evidence="2 3" key="1">
    <citation type="submission" date="2015-05" db="EMBL/GenBank/DDBJ databases">
        <authorList>
            <person name="Wang D.B."/>
            <person name="Wang M."/>
        </authorList>
    </citation>
    <scope>NUCLEOTIDE SEQUENCE [LARGE SCALE GENOMIC DNA]</scope>
    <source>
        <strain evidence="2">VL1</strain>
    </source>
</reference>
<evidence type="ECO:0000313" key="3">
    <source>
        <dbReference type="Proteomes" id="UP000044602"/>
    </source>
</evidence>
<evidence type="ECO:0000256" key="1">
    <source>
        <dbReference type="SAM" id="Phobius"/>
    </source>
</evidence>
<dbReference type="EMBL" id="CVQH01021295">
    <property type="protein sequence ID" value="CRK29886.1"/>
    <property type="molecule type" value="Genomic_DNA"/>
</dbReference>
<feature type="transmembrane region" description="Helical" evidence="1">
    <location>
        <begin position="15"/>
        <end position="35"/>
    </location>
</feature>
<feature type="transmembrane region" description="Helical" evidence="1">
    <location>
        <begin position="47"/>
        <end position="70"/>
    </location>
</feature>
<keyword evidence="1" id="KW-1133">Transmembrane helix</keyword>
<sequence>MPQLIQYAGYIPYNASQTCVLLSQVLSGLFVQYYLRNHRPRIFRDYSYLVTGAFDGASLTVLFILSFAVFGAGGKTVPFPTWWGNNADGLYDHCPSPE</sequence>
<keyword evidence="1" id="KW-0812">Transmembrane</keyword>
<proteinExistence type="predicted"/>
<feature type="non-terminal residue" evidence="2">
    <location>
        <position position="98"/>
    </location>
</feature>
<keyword evidence="1" id="KW-0472">Membrane</keyword>